<evidence type="ECO:0000256" key="2">
    <source>
        <dbReference type="ARBA" id="ARBA00022723"/>
    </source>
</evidence>
<comment type="caution">
    <text evidence="4">The sequence shown here is derived from an EMBL/GenBank/DDBJ whole genome shotgun (WGS) entry which is preliminary data.</text>
</comment>
<dbReference type="Proteomes" id="UP000220922">
    <property type="component" value="Unassembled WGS sequence"/>
</dbReference>
<dbReference type="GO" id="GO:0046872">
    <property type="term" value="F:metal ion binding"/>
    <property type="evidence" value="ECO:0007669"/>
    <property type="project" value="UniProtKB-KW"/>
</dbReference>
<dbReference type="SUPFAM" id="SSF56529">
    <property type="entry name" value="FAH"/>
    <property type="match status" value="1"/>
</dbReference>
<sequence>MKLVTYRKGAVEAVGAVRDDGVVDLSGLAASMLALIEGGPALLAQARDYMATATTTIPLSEVTLLAPIPRPRKNIMCLGMNYAAHAIESLRAKGLPEKLPAYPVFFTKAPTAINHPGAPIPLMPELSSQRDWEVELALIIWLPARNVAPEEALCHVFGYTILNDVSARDLQTNHQQFFFSKSLDGSAPMGPWIVTADEIPDPHALRLQLRLNGATMQDSVTSDMIFDIPTCLATLTRGMTLDPGDIIATGTPSGVGMGMTPQVWLKAGDVMECEIEGIGVLTNQVEG</sequence>
<name>A0A2H3KFW7_9CHLR</name>
<dbReference type="GO" id="GO:0019752">
    <property type="term" value="P:carboxylic acid metabolic process"/>
    <property type="evidence" value="ECO:0007669"/>
    <property type="project" value="UniProtKB-ARBA"/>
</dbReference>
<dbReference type="InterPro" id="IPR036663">
    <property type="entry name" value="Fumarylacetoacetase_C_sf"/>
</dbReference>
<dbReference type="GO" id="GO:0016853">
    <property type="term" value="F:isomerase activity"/>
    <property type="evidence" value="ECO:0007669"/>
    <property type="project" value="UniProtKB-KW"/>
</dbReference>
<evidence type="ECO:0000259" key="3">
    <source>
        <dbReference type="Pfam" id="PF01557"/>
    </source>
</evidence>
<reference evidence="4 5" key="1">
    <citation type="submission" date="2016-05" db="EMBL/GenBank/DDBJ databases">
        <authorList>
            <person name="Lavstsen T."/>
            <person name="Jespersen J.S."/>
        </authorList>
    </citation>
    <scope>NUCLEOTIDE SEQUENCE [LARGE SCALE GENOMIC DNA]</scope>
    <source>
        <strain evidence="4 5">B7-9</strain>
    </source>
</reference>
<dbReference type="InterPro" id="IPR051121">
    <property type="entry name" value="FAH"/>
</dbReference>
<dbReference type="PANTHER" id="PTHR42796">
    <property type="entry name" value="FUMARYLACETOACETATE HYDROLASE DOMAIN-CONTAINING PROTEIN 2A-RELATED"/>
    <property type="match status" value="1"/>
</dbReference>
<evidence type="ECO:0000313" key="5">
    <source>
        <dbReference type="Proteomes" id="UP000220922"/>
    </source>
</evidence>
<gene>
    <name evidence="4" type="ORF">A9Q02_06465</name>
</gene>
<keyword evidence="4" id="KW-0413">Isomerase</keyword>
<dbReference type="Pfam" id="PF01557">
    <property type="entry name" value="FAA_hydrolase"/>
    <property type="match status" value="1"/>
</dbReference>
<evidence type="ECO:0000256" key="1">
    <source>
        <dbReference type="ARBA" id="ARBA00010211"/>
    </source>
</evidence>
<dbReference type="OrthoDB" id="9805307at2"/>
<keyword evidence="2" id="KW-0479">Metal-binding</keyword>
<keyword evidence="5" id="KW-1185">Reference proteome</keyword>
<dbReference type="RefSeq" id="WP_097655316.1">
    <property type="nucleotide sequence ID" value="NZ_LYXE01000188.1"/>
</dbReference>
<protein>
    <submittedName>
        <fullName evidence="4">5-carboxymethyl-2-hydroxymuconate isomerase</fullName>
    </submittedName>
</protein>
<proteinExistence type="inferred from homology"/>
<dbReference type="AlphaFoldDB" id="A0A2H3KFW7"/>
<organism evidence="4 5">
    <name type="scientific">Candidatus Chloroploca asiatica</name>
    <dbReference type="NCBI Taxonomy" id="1506545"/>
    <lineage>
        <taxon>Bacteria</taxon>
        <taxon>Bacillati</taxon>
        <taxon>Chloroflexota</taxon>
        <taxon>Chloroflexia</taxon>
        <taxon>Chloroflexales</taxon>
        <taxon>Chloroflexineae</taxon>
        <taxon>Oscillochloridaceae</taxon>
        <taxon>Candidatus Chloroploca</taxon>
    </lineage>
</organism>
<evidence type="ECO:0000313" key="4">
    <source>
        <dbReference type="EMBL" id="PDV96594.1"/>
    </source>
</evidence>
<feature type="domain" description="Fumarylacetoacetase-like C-terminal" evidence="3">
    <location>
        <begin position="75"/>
        <end position="285"/>
    </location>
</feature>
<dbReference type="FunFam" id="3.90.850.10:FF:000002">
    <property type="entry name" value="2-hydroxyhepta-2,4-diene-1,7-dioate isomerase"/>
    <property type="match status" value="1"/>
</dbReference>
<accession>A0A2H3KFW7</accession>
<dbReference type="Gene3D" id="3.90.850.10">
    <property type="entry name" value="Fumarylacetoacetase-like, C-terminal domain"/>
    <property type="match status" value="1"/>
</dbReference>
<dbReference type="InterPro" id="IPR011234">
    <property type="entry name" value="Fumarylacetoacetase-like_C"/>
</dbReference>
<dbReference type="EMBL" id="LYXE01000188">
    <property type="protein sequence ID" value="PDV96594.1"/>
    <property type="molecule type" value="Genomic_DNA"/>
</dbReference>
<comment type="similarity">
    <text evidence="1">Belongs to the FAH family.</text>
</comment>
<dbReference type="PANTHER" id="PTHR42796:SF4">
    <property type="entry name" value="FUMARYLACETOACETATE HYDROLASE DOMAIN-CONTAINING PROTEIN 2A"/>
    <property type="match status" value="1"/>
</dbReference>